<evidence type="ECO:0000256" key="2">
    <source>
        <dbReference type="ARBA" id="ARBA00010222"/>
    </source>
</evidence>
<proteinExistence type="inferred from homology"/>
<comment type="similarity">
    <text evidence="2">Belongs to the Mediator complex subunit 23 family.</text>
</comment>
<protein>
    <recommendedName>
        <fullName evidence="3">Mediator of RNA polymerase II transcription subunit 23</fullName>
    </recommendedName>
    <alternativeName>
        <fullName evidence="7">Mediator complex subunit 23</fullName>
    </alternativeName>
</protein>
<evidence type="ECO:0000256" key="6">
    <source>
        <dbReference type="ARBA" id="ARBA00023242"/>
    </source>
</evidence>
<evidence type="ECO:0000313" key="8">
    <source>
        <dbReference type="EnsemblMetazoa" id="G160.1:cds"/>
    </source>
</evidence>
<evidence type="ECO:0000313" key="9">
    <source>
        <dbReference type="Proteomes" id="UP000005408"/>
    </source>
</evidence>
<dbReference type="GO" id="GO:0005667">
    <property type="term" value="C:transcription regulator complex"/>
    <property type="evidence" value="ECO:0007669"/>
    <property type="project" value="TreeGrafter"/>
</dbReference>
<evidence type="ECO:0000256" key="5">
    <source>
        <dbReference type="ARBA" id="ARBA00023163"/>
    </source>
</evidence>
<evidence type="ECO:0000256" key="7">
    <source>
        <dbReference type="ARBA" id="ARBA00031961"/>
    </source>
</evidence>
<evidence type="ECO:0000256" key="4">
    <source>
        <dbReference type="ARBA" id="ARBA00023015"/>
    </source>
</evidence>
<dbReference type="Pfam" id="PF11573">
    <property type="entry name" value="Med23"/>
    <property type="match status" value="1"/>
</dbReference>
<reference evidence="8" key="1">
    <citation type="submission" date="2022-08" db="UniProtKB">
        <authorList>
            <consortium name="EnsemblMetazoa"/>
        </authorList>
    </citation>
    <scope>IDENTIFICATION</scope>
    <source>
        <strain evidence="8">05x7-T-G4-1.051#20</strain>
    </source>
</reference>
<dbReference type="InterPro" id="IPR021629">
    <property type="entry name" value="Mediator_Med23"/>
</dbReference>
<accession>A0A8W8IV68</accession>
<dbReference type="Proteomes" id="UP000005408">
    <property type="component" value="Unassembled WGS sequence"/>
</dbReference>
<dbReference type="EnsemblMetazoa" id="G160.1">
    <property type="protein sequence ID" value="G160.1:cds"/>
    <property type="gene ID" value="G160"/>
</dbReference>
<dbReference type="GO" id="GO:0016592">
    <property type="term" value="C:mediator complex"/>
    <property type="evidence" value="ECO:0007669"/>
    <property type="project" value="TreeGrafter"/>
</dbReference>
<evidence type="ECO:0000256" key="1">
    <source>
        <dbReference type="ARBA" id="ARBA00004123"/>
    </source>
</evidence>
<dbReference type="AlphaFoldDB" id="A0A8W8IV68"/>
<evidence type="ECO:0000256" key="3">
    <source>
        <dbReference type="ARBA" id="ARBA00019696"/>
    </source>
</evidence>
<sequence>MSQKTIEDTIIDVVRDILHGEAIEAALCSVILHTEESLQWKKEHCFNSLKTALANVPQESLDTALKCYITQIYNVQNASRVELLLDLLEGLVEYNVVPAKPICDALLDHELLSYNASLMWTKTFQLMRKIIGGVDYKGCRDLLRGILEKCQGIKEDENVSVMPDIDTPVNLVAHILDRNVCLLPAYLAVNEINKVCPEDRKWPHWKMGNILADFVHSFRPAAQMVTVSGRTHLLPVVGYSIAISTSNVWRLSSSCLKFPLNGPLPYDKELSEPQTGLLRYVLEQPYSRDMVCNMLGLNKQENQVLKKMSFVLPALGFSAIRKNQ</sequence>
<comment type="subcellular location">
    <subcellularLocation>
        <location evidence="1">Nucleus</location>
    </subcellularLocation>
</comment>
<dbReference type="PANTHER" id="PTHR12691:SF10">
    <property type="entry name" value="MEDIATOR OF RNA POLYMERASE II TRANSCRIPTION SUBUNIT 23"/>
    <property type="match status" value="1"/>
</dbReference>
<keyword evidence="9" id="KW-1185">Reference proteome</keyword>
<dbReference type="PANTHER" id="PTHR12691">
    <property type="entry name" value="MEDIATOR OF RNA POLYMERASE II TRANSCRIPTION SUBUNIT 23"/>
    <property type="match status" value="1"/>
</dbReference>
<dbReference type="GO" id="GO:0010628">
    <property type="term" value="P:positive regulation of gene expression"/>
    <property type="evidence" value="ECO:0007669"/>
    <property type="project" value="TreeGrafter"/>
</dbReference>
<keyword evidence="4" id="KW-0805">Transcription regulation</keyword>
<organism evidence="8 9">
    <name type="scientific">Magallana gigas</name>
    <name type="common">Pacific oyster</name>
    <name type="synonym">Crassostrea gigas</name>
    <dbReference type="NCBI Taxonomy" id="29159"/>
    <lineage>
        <taxon>Eukaryota</taxon>
        <taxon>Metazoa</taxon>
        <taxon>Spiralia</taxon>
        <taxon>Lophotrochozoa</taxon>
        <taxon>Mollusca</taxon>
        <taxon>Bivalvia</taxon>
        <taxon>Autobranchia</taxon>
        <taxon>Pteriomorphia</taxon>
        <taxon>Ostreida</taxon>
        <taxon>Ostreoidea</taxon>
        <taxon>Ostreidae</taxon>
        <taxon>Magallana</taxon>
    </lineage>
</organism>
<dbReference type="GO" id="GO:0006357">
    <property type="term" value="P:regulation of transcription by RNA polymerase II"/>
    <property type="evidence" value="ECO:0007669"/>
    <property type="project" value="TreeGrafter"/>
</dbReference>
<keyword evidence="6" id="KW-0539">Nucleus</keyword>
<name>A0A8W8IV68_MAGGI</name>
<keyword evidence="5" id="KW-0804">Transcription</keyword>